<dbReference type="EMBL" id="JWME01000014">
    <property type="protein sequence ID" value="KJY48993.1"/>
    <property type="molecule type" value="Genomic_DNA"/>
</dbReference>
<comment type="caution">
    <text evidence="1">The sequence shown here is derived from an EMBL/GenBank/DDBJ whole genome shotgun (WGS) entry which is preliminary data.</text>
</comment>
<dbReference type="AlphaFoldDB" id="A0A0F4KSH1"/>
<protein>
    <recommendedName>
        <fullName evidence="3">DUF4411 family protein</fullName>
    </recommendedName>
</protein>
<gene>
    <name evidence="1" type="ORF">JF69_15400</name>
</gene>
<sequence length="177" mass="20105">MTQPSLMDSPFLIDANCLIEPYNRYYSPQFDLSTPFWRHLHDLVIKGQVAIIDKVRDEVYGHNCPEIDTWLDAVKSIMVACEKEDGIVQAYGTVLNQITRPENGYQLTAALEWADKHIADPWLIATAKFYSGTIVTFEQPQAELDRPWKHPKIPTVASQLSVNTESLFAFMQNVGGF</sequence>
<evidence type="ECO:0008006" key="3">
    <source>
        <dbReference type="Google" id="ProtNLM"/>
    </source>
</evidence>
<evidence type="ECO:0000313" key="1">
    <source>
        <dbReference type="EMBL" id="KJY48993.1"/>
    </source>
</evidence>
<dbReference type="PATRIC" id="fig|1684.4.peg.1658"/>
<accession>A0A0F4KSH1</accession>
<name>A0A0F4KSH1_9BIFI</name>
<proteinExistence type="predicted"/>
<dbReference type="InterPro" id="IPR016541">
    <property type="entry name" value="UCP008505"/>
</dbReference>
<dbReference type="Proteomes" id="UP000033648">
    <property type="component" value="Unassembled WGS sequence"/>
</dbReference>
<dbReference type="OrthoDB" id="338425at2"/>
<reference evidence="1 2" key="1">
    <citation type="submission" date="2014-12" db="EMBL/GenBank/DDBJ databases">
        <title>Comparative genomics of the lactic acid bacteria isolated from the honey bee gut.</title>
        <authorList>
            <person name="Ellegaard K.M."/>
            <person name="Tamarit D."/>
            <person name="Javelind E."/>
            <person name="Olofsson T."/>
            <person name="Andersson S.G."/>
            <person name="Vasquez A."/>
        </authorList>
    </citation>
    <scope>NUCLEOTIDE SEQUENCE [LARGE SCALE GENOMIC DNA]</scope>
    <source>
        <strain evidence="1 2">Bin2</strain>
    </source>
</reference>
<organism evidence="1 2">
    <name type="scientific">Bifidobacterium asteroides</name>
    <dbReference type="NCBI Taxonomy" id="1684"/>
    <lineage>
        <taxon>Bacteria</taxon>
        <taxon>Bacillati</taxon>
        <taxon>Actinomycetota</taxon>
        <taxon>Actinomycetes</taxon>
        <taxon>Bifidobacteriales</taxon>
        <taxon>Bifidobacteriaceae</taxon>
        <taxon>Bifidobacterium</taxon>
    </lineage>
</organism>
<dbReference type="Pfam" id="PF14367">
    <property type="entry name" value="DUF4411"/>
    <property type="match status" value="1"/>
</dbReference>
<evidence type="ECO:0000313" key="2">
    <source>
        <dbReference type="Proteomes" id="UP000033648"/>
    </source>
</evidence>